<evidence type="ECO:0000259" key="5">
    <source>
        <dbReference type="PROSITE" id="PS50893"/>
    </source>
</evidence>
<evidence type="ECO:0000256" key="4">
    <source>
        <dbReference type="ARBA" id="ARBA00022840"/>
    </source>
</evidence>
<comment type="similarity">
    <text evidence="1">Belongs to the ABC transporter superfamily.</text>
</comment>
<protein>
    <submittedName>
        <fullName evidence="6">Antibiotic ABC transporter ATP-binding protein</fullName>
    </submittedName>
</protein>
<dbReference type="AlphaFoldDB" id="A0A365K3S2"/>
<evidence type="ECO:0000313" key="7">
    <source>
        <dbReference type="Proteomes" id="UP000251869"/>
    </source>
</evidence>
<keyword evidence="2" id="KW-0813">Transport</keyword>
<dbReference type="GO" id="GO:0016887">
    <property type="term" value="F:ATP hydrolysis activity"/>
    <property type="evidence" value="ECO:0007669"/>
    <property type="project" value="InterPro"/>
</dbReference>
<dbReference type="GO" id="GO:0005524">
    <property type="term" value="F:ATP binding"/>
    <property type="evidence" value="ECO:0007669"/>
    <property type="project" value="UniProtKB-KW"/>
</dbReference>
<dbReference type="PANTHER" id="PTHR43335">
    <property type="entry name" value="ABC TRANSPORTER, ATP-BINDING PROTEIN"/>
    <property type="match status" value="1"/>
</dbReference>
<dbReference type="PROSITE" id="PS50893">
    <property type="entry name" value="ABC_TRANSPORTER_2"/>
    <property type="match status" value="1"/>
</dbReference>
<dbReference type="Proteomes" id="UP000251869">
    <property type="component" value="Unassembled WGS sequence"/>
</dbReference>
<dbReference type="SUPFAM" id="SSF52540">
    <property type="entry name" value="P-loop containing nucleoside triphosphate hydrolases"/>
    <property type="match status" value="1"/>
</dbReference>
<reference evidence="6 7" key="1">
    <citation type="submission" date="2018-06" db="EMBL/GenBank/DDBJ databases">
        <title>The draft genome sequences of strains SCU63 and S1.</title>
        <authorList>
            <person name="Gan L."/>
        </authorList>
    </citation>
    <scope>NUCLEOTIDE SEQUENCE [LARGE SCALE GENOMIC DNA]</scope>
    <source>
        <strain evidence="6 7">S1</strain>
    </source>
</reference>
<keyword evidence="4 6" id="KW-0067">ATP-binding</keyword>
<comment type="caution">
    <text evidence="6">The sequence shown here is derived from an EMBL/GenBank/DDBJ whole genome shotgun (WGS) entry which is preliminary data.</text>
</comment>
<dbReference type="PANTHER" id="PTHR43335:SF4">
    <property type="entry name" value="ABC TRANSPORTER, ATP-BINDING PROTEIN"/>
    <property type="match status" value="1"/>
</dbReference>
<evidence type="ECO:0000256" key="2">
    <source>
        <dbReference type="ARBA" id="ARBA00022448"/>
    </source>
</evidence>
<dbReference type="Gene3D" id="3.40.50.300">
    <property type="entry name" value="P-loop containing nucleotide triphosphate hydrolases"/>
    <property type="match status" value="1"/>
</dbReference>
<keyword evidence="3" id="KW-0547">Nucleotide-binding</keyword>
<dbReference type="OrthoDB" id="9804819at2"/>
<dbReference type="EMBL" id="QLZQ01000004">
    <property type="protein sequence ID" value="RAZ67286.1"/>
    <property type="molecule type" value="Genomic_DNA"/>
</dbReference>
<accession>A0A365K3S2</accession>
<evidence type="ECO:0000256" key="3">
    <source>
        <dbReference type="ARBA" id="ARBA00022741"/>
    </source>
</evidence>
<dbReference type="Pfam" id="PF00005">
    <property type="entry name" value="ABC_tran"/>
    <property type="match status" value="1"/>
</dbReference>
<feature type="domain" description="ABC transporter" evidence="5">
    <location>
        <begin position="14"/>
        <end position="228"/>
    </location>
</feature>
<evidence type="ECO:0000313" key="6">
    <source>
        <dbReference type="EMBL" id="RAZ67286.1"/>
    </source>
</evidence>
<dbReference type="InterPro" id="IPR003593">
    <property type="entry name" value="AAA+_ATPase"/>
</dbReference>
<proteinExistence type="inferred from homology"/>
<gene>
    <name evidence="6" type="ORF">DP119_11005</name>
</gene>
<evidence type="ECO:0000256" key="1">
    <source>
        <dbReference type="ARBA" id="ARBA00005417"/>
    </source>
</evidence>
<sequence length="287" mass="32097">MVNDIHQERSMTMLALQGISKNFGDQIALRNVDLTIKRGEIVGLVGPNGSGKTTLMKIVNGLIVNYDGNLVRDEAVGALIESPKYFEAKSGRYNLKYFNELFGSHENIEKLLKQLNMESYQKKKVKEYSMGMKQRLGIALALTGEPAYLILDEPTNGMDPSGVYEVLKYLKALAVENNIGILISSHILTDVETLCDRVYLIKSGEIQKEYQPLAKWSLQTGDVEKVRALLEHVPSAALEGNLLTVHKGESKRLHQLLKEYGISASQVVSEETDLEDIYFNMMGEVRT</sequence>
<dbReference type="InterPro" id="IPR003439">
    <property type="entry name" value="ABC_transporter-like_ATP-bd"/>
</dbReference>
<keyword evidence="7" id="KW-1185">Reference proteome</keyword>
<organism evidence="6 7">
    <name type="scientific">Planococcus maitriensis</name>
    <dbReference type="NCBI Taxonomy" id="221799"/>
    <lineage>
        <taxon>Bacteria</taxon>
        <taxon>Bacillati</taxon>
        <taxon>Bacillota</taxon>
        <taxon>Bacilli</taxon>
        <taxon>Bacillales</taxon>
        <taxon>Caryophanaceae</taxon>
        <taxon>Planococcus</taxon>
    </lineage>
</organism>
<dbReference type="SMART" id="SM00382">
    <property type="entry name" value="AAA"/>
    <property type="match status" value="1"/>
</dbReference>
<name>A0A365K3S2_9BACL</name>
<dbReference type="InterPro" id="IPR027417">
    <property type="entry name" value="P-loop_NTPase"/>
</dbReference>